<sequence>MQLEYPLTNHMKRNMVLTKENQVIAYYRIRSETVGLTDFEKKRKTKKKVARTLKRLQENEGFEIVLLPVNADIRGKMGGMRQLVDKENHSVAVDKLMKTAQYLENEIGMVYEYIWLIGVPLVKKERSIDIKETFSTALNNLSEKVVKGLGLEVGVAEDWEEAYKDQEQEVYQNLSELLVERLTEDELYYYQAYQFLNNIQHEKKELLTSQNLDNLLANKITPFRGGLELSNEFGKSYIAHLPLGDCGVTIDGNHLLELVQKMSYPVSVKLQAGFAETKGQLALSGRSARARTRTKNIMEEAHLAGSKQKRKIVEGQHSLDDLDQKIDDDIPIIDWKAVLVISGNSKKQLRERKKNLMNRLDSLGIPLIRATFDNVYLFQATLLGNFQRFSTSNWQHTSTLETFSELNFFTSLHAGTKTGFYLGRVDATLEEKESRKQIVSGSKNIVYMNLLLANKQNIEGKKTNNPHWLVSGDTGNGKSVFSKWLFLYSSLLDVKVLYIDPKKEVRQQFMRTINDPEYQRKYPLDVAFIKTFNFVTLDVRKKENHGVLDPIVLFDETEAIATAKAMLNNINEDKWKMPHKTAINETVAEVVAERKAGKQVGFWHVIERLISHSEKDVHEMGRFLLSTIKGSILELAFSHGEVEGLSFEKKVTILEIEDLDLPTDRHDELDENQRLSVTLMFALGTFCSKFGSRNRKEETVTFFDEAWIFQSSPEGQKILKSMKRIGRSFNNFMVLITQSVNDVLDNGDGTGFGTVVCFDEVDNREGILRYLKLPVNEINLKWVSNMIQGQCLMKDMFNQVNRIVIDVIFEEWLELFETVDDTEASVMENDYVARW</sequence>
<accession>A0AAX2KKW9</accession>
<gene>
    <name evidence="1" type="ORF">NCTC13379_00452</name>
</gene>
<dbReference type="PANTHER" id="PTHR30121:SF6">
    <property type="entry name" value="SLR6007 PROTEIN"/>
    <property type="match status" value="1"/>
</dbReference>
<dbReference type="Proteomes" id="UP000254396">
    <property type="component" value="Unassembled WGS sequence"/>
</dbReference>
<dbReference type="PANTHER" id="PTHR30121">
    <property type="entry name" value="UNCHARACTERIZED PROTEIN YJGR-RELATED"/>
    <property type="match status" value="1"/>
</dbReference>
<dbReference type="InterPro" id="IPR016628">
    <property type="entry name" value="ATPase_SAG2001_prd"/>
</dbReference>
<comment type="caution">
    <text evidence="1">The sequence shown here is derived from an EMBL/GenBank/DDBJ whole genome shotgun (WGS) entry which is preliminary data.</text>
</comment>
<dbReference type="AlphaFoldDB" id="A0AAX2KKW9"/>
<evidence type="ECO:0000313" key="1">
    <source>
        <dbReference type="EMBL" id="STP63608.1"/>
    </source>
</evidence>
<dbReference type="InterPro" id="IPR027417">
    <property type="entry name" value="P-loop_NTPase"/>
</dbReference>
<dbReference type="Pfam" id="PF12846">
    <property type="entry name" value="AAA_10"/>
    <property type="match status" value="1"/>
</dbReference>
<dbReference type="EMBL" id="UGIX01000001">
    <property type="protein sequence ID" value="STP63608.1"/>
    <property type="molecule type" value="Genomic_DNA"/>
</dbReference>
<dbReference type="PIRSF" id="PIRSF015040">
    <property type="entry name" value="ATPase_SAG2001_prd"/>
    <property type="match status" value="1"/>
</dbReference>
<dbReference type="InterPro" id="IPR051162">
    <property type="entry name" value="T4SS_component"/>
</dbReference>
<dbReference type="RefSeq" id="WP_002359320.1">
    <property type="nucleotide sequence ID" value="NZ_BLPK01000003.1"/>
</dbReference>
<dbReference type="Gene3D" id="3.40.50.300">
    <property type="entry name" value="P-loop containing nucleotide triphosphate hydrolases"/>
    <property type="match status" value="2"/>
</dbReference>
<proteinExistence type="predicted"/>
<name>A0AAX2KKW9_ENTFL</name>
<evidence type="ECO:0000313" key="2">
    <source>
        <dbReference type="Proteomes" id="UP000254396"/>
    </source>
</evidence>
<dbReference type="SUPFAM" id="SSF52540">
    <property type="entry name" value="P-loop containing nucleoside triphosphate hydrolases"/>
    <property type="match status" value="1"/>
</dbReference>
<protein>
    <submittedName>
        <fullName evidence="1">Type IV secretory pathway, VirB4 components</fullName>
    </submittedName>
</protein>
<reference evidence="1 2" key="1">
    <citation type="submission" date="2018-06" db="EMBL/GenBank/DDBJ databases">
        <authorList>
            <consortium name="Pathogen Informatics"/>
            <person name="Doyle S."/>
        </authorList>
    </citation>
    <scope>NUCLEOTIDE SEQUENCE [LARGE SCALE GENOMIC DNA]</scope>
    <source>
        <strain evidence="1 2">NCTC13379</strain>
    </source>
</reference>
<organism evidence="1 2">
    <name type="scientific">Enterococcus faecalis</name>
    <name type="common">Streptococcus faecalis</name>
    <dbReference type="NCBI Taxonomy" id="1351"/>
    <lineage>
        <taxon>Bacteria</taxon>
        <taxon>Bacillati</taxon>
        <taxon>Bacillota</taxon>
        <taxon>Bacilli</taxon>
        <taxon>Lactobacillales</taxon>
        <taxon>Enterococcaceae</taxon>
        <taxon>Enterococcus</taxon>
    </lineage>
</organism>